<dbReference type="GO" id="GO:0006282">
    <property type="term" value="P:regulation of DNA repair"/>
    <property type="evidence" value="ECO:0007669"/>
    <property type="project" value="UniProtKB-UniRule"/>
</dbReference>
<dbReference type="InterPro" id="IPR053926">
    <property type="entry name" value="RecX_HTH_1st"/>
</dbReference>
<comment type="subcellular location">
    <subcellularLocation>
        <location evidence="1 5">Cytoplasm</location>
    </subcellularLocation>
</comment>
<name>A0A261VB41_9BORD</name>
<comment type="caution">
    <text evidence="10">The sequence shown here is derived from an EMBL/GenBank/DDBJ whole genome shotgun (WGS) entry which is preliminary data.</text>
</comment>
<keyword evidence="11" id="KW-1185">Reference proteome</keyword>
<accession>A0A261VB41</accession>
<dbReference type="PANTHER" id="PTHR33602">
    <property type="entry name" value="REGULATORY PROTEIN RECX FAMILY PROTEIN"/>
    <property type="match status" value="1"/>
</dbReference>
<keyword evidence="4 5" id="KW-0963">Cytoplasm</keyword>
<evidence type="ECO:0000256" key="4">
    <source>
        <dbReference type="ARBA" id="ARBA00022490"/>
    </source>
</evidence>
<evidence type="ECO:0000256" key="5">
    <source>
        <dbReference type="HAMAP-Rule" id="MF_01114"/>
    </source>
</evidence>
<evidence type="ECO:0000256" key="6">
    <source>
        <dbReference type="SAM" id="MobiDB-lite"/>
    </source>
</evidence>
<feature type="domain" description="RecX first three-helical" evidence="9">
    <location>
        <begin position="41"/>
        <end position="77"/>
    </location>
</feature>
<proteinExistence type="inferred from homology"/>
<feature type="compositionally biased region" description="Basic and acidic residues" evidence="6">
    <location>
        <begin position="7"/>
        <end position="16"/>
    </location>
</feature>
<feature type="compositionally biased region" description="Low complexity" evidence="6">
    <location>
        <begin position="23"/>
        <end position="35"/>
    </location>
</feature>
<sequence>MVTRSFDSPRQRQQREDDFETLAPASDAPAPRARPQGPSLKARAVGYLSRREHSRAELARKLRPHAESIDEIEAVLDALQQEGWQSNTRYAQSLVHRRAPRQGTARIIQELRQSGVEDADIAELREGLRATEHERALEVWRRRYGAKPEDRNAYAKQARFLASRGFAHDVIRRILGEGDDAAD</sequence>
<comment type="function">
    <text evidence="5">Modulates RecA activity.</text>
</comment>
<dbReference type="InterPro" id="IPR003783">
    <property type="entry name" value="Regulatory_RecX"/>
</dbReference>
<dbReference type="Pfam" id="PF02631">
    <property type="entry name" value="RecX_HTH2"/>
    <property type="match status" value="1"/>
</dbReference>
<evidence type="ECO:0000313" key="10">
    <source>
        <dbReference type="EMBL" id="OZI70792.1"/>
    </source>
</evidence>
<dbReference type="Pfam" id="PF21982">
    <property type="entry name" value="RecX_HTH1"/>
    <property type="match status" value="1"/>
</dbReference>
<dbReference type="InterPro" id="IPR053925">
    <property type="entry name" value="RecX_HTH_3rd"/>
</dbReference>
<dbReference type="Pfam" id="PF21981">
    <property type="entry name" value="RecX_HTH3"/>
    <property type="match status" value="1"/>
</dbReference>
<dbReference type="Gene3D" id="1.10.10.10">
    <property type="entry name" value="Winged helix-like DNA-binding domain superfamily/Winged helix DNA-binding domain"/>
    <property type="match status" value="3"/>
</dbReference>
<gene>
    <name evidence="5" type="primary">recX</name>
    <name evidence="10" type="ORF">CAL22_12860</name>
</gene>
<evidence type="ECO:0000259" key="9">
    <source>
        <dbReference type="Pfam" id="PF21982"/>
    </source>
</evidence>
<dbReference type="Proteomes" id="UP000216429">
    <property type="component" value="Unassembled WGS sequence"/>
</dbReference>
<comment type="similarity">
    <text evidence="2 5">Belongs to the RecX family.</text>
</comment>
<reference evidence="11" key="1">
    <citation type="submission" date="2017-05" db="EMBL/GenBank/DDBJ databases">
        <title>Complete and WGS of Bordetella genogroups.</title>
        <authorList>
            <person name="Spilker T."/>
            <person name="Lipuma J."/>
        </authorList>
    </citation>
    <scope>NUCLEOTIDE SEQUENCE [LARGE SCALE GENOMIC DNA]</scope>
    <source>
        <strain evidence="11">AU6712</strain>
    </source>
</reference>
<protein>
    <recommendedName>
        <fullName evidence="3 5">Regulatory protein RecX</fullName>
    </recommendedName>
</protein>
<evidence type="ECO:0000313" key="11">
    <source>
        <dbReference type="Proteomes" id="UP000216429"/>
    </source>
</evidence>
<organism evidence="10 11">
    <name type="scientific">Bordetella genomosp. 12</name>
    <dbReference type="NCBI Taxonomy" id="463035"/>
    <lineage>
        <taxon>Bacteria</taxon>
        <taxon>Pseudomonadati</taxon>
        <taxon>Pseudomonadota</taxon>
        <taxon>Betaproteobacteria</taxon>
        <taxon>Burkholderiales</taxon>
        <taxon>Alcaligenaceae</taxon>
        <taxon>Bordetella</taxon>
    </lineage>
</organism>
<evidence type="ECO:0000259" key="8">
    <source>
        <dbReference type="Pfam" id="PF21981"/>
    </source>
</evidence>
<dbReference type="AlphaFoldDB" id="A0A261VB41"/>
<dbReference type="NCBIfam" id="NF001055">
    <property type="entry name" value="PRK00117.2-5"/>
    <property type="match status" value="1"/>
</dbReference>
<feature type="domain" description="RecX third three-helical" evidence="8">
    <location>
        <begin position="132"/>
        <end position="175"/>
    </location>
</feature>
<dbReference type="HAMAP" id="MF_01114">
    <property type="entry name" value="RecX"/>
    <property type="match status" value="1"/>
</dbReference>
<dbReference type="RefSeq" id="WP_094813863.1">
    <property type="nucleotide sequence ID" value="NZ_NEVU01000003.1"/>
</dbReference>
<dbReference type="OrthoDB" id="5295441at2"/>
<evidence type="ECO:0000256" key="3">
    <source>
        <dbReference type="ARBA" id="ARBA00018111"/>
    </source>
</evidence>
<dbReference type="InterPro" id="IPR036388">
    <property type="entry name" value="WH-like_DNA-bd_sf"/>
</dbReference>
<dbReference type="EMBL" id="NEVU01000003">
    <property type="protein sequence ID" value="OZI70792.1"/>
    <property type="molecule type" value="Genomic_DNA"/>
</dbReference>
<feature type="region of interest" description="Disordered" evidence="6">
    <location>
        <begin position="1"/>
        <end position="42"/>
    </location>
</feature>
<evidence type="ECO:0000259" key="7">
    <source>
        <dbReference type="Pfam" id="PF02631"/>
    </source>
</evidence>
<dbReference type="PANTHER" id="PTHR33602:SF1">
    <property type="entry name" value="REGULATORY PROTEIN RECX FAMILY PROTEIN"/>
    <property type="match status" value="1"/>
</dbReference>
<feature type="domain" description="RecX second three-helical" evidence="7">
    <location>
        <begin position="88"/>
        <end position="123"/>
    </location>
</feature>
<dbReference type="InterPro" id="IPR053924">
    <property type="entry name" value="RecX_HTH_2nd"/>
</dbReference>
<evidence type="ECO:0000256" key="1">
    <source>
        <dbReference type="ARBA" id="ARBA00004496"/>
    </source>
</evidence>
<evidence type="ECO:0000256" key="2">
    <source>
        <dbReference type="ARBA" id="ARBA00009695"/>
    </source>
</evidence>
<dbReference type="GO" id="GO:0005737">
    <property type="term" value="C:cytoplasm"/>
    <property type="evidence" value="ECO:0007669"/>
    <property type="project" value="UniProtKB-SubCell"/>
</dbReference>